<organism evidence="1 2">
    <name type="scientific">Arenibacterium halophilum</name>
    <dbReference type="NCBI Taxonomy" id="2583821"/>
    <lineage>
        <taxon>Bacteria</taxon>
        <taxon>Pseudomonadati</taxon>
        <taxon>Pseudomonadota</taxon>
        <taxon>Alphaproteobacteria</taxon>
        <taxon>Rhodobacterales</taxon>
        <taxon>Paracoccaceae</taxon>
        <taxon>Arenibacterium</taxon>
    </lineage>
</organism>
<dbReference type="EMBL" id="VCPC01000002">
    <property type="protein sequence ID" value="TMV13043.1"/>
    <property type="molecule type" value="Genomic_DNA"/>
</dbReference>
<sequence length="81" mass="9567">MNWIETDTNWSAWSARVRARFPGLDPAIMERRRKDRRAFEAYVADVHKLSLIEAREEIDDLLYIESLSRELVRANGQRHPA</sequence>
<comment type="caution">
    <text evidence="1">The sequence shown here is derived from an EMBL/GenBank/DDBJ whole genome shotgun (WGS) entry which is preliminary data.</text>
</comment>
<proteinExistence type="predicted"/>
<evidence type="ECO:0000313" key="2">
    <source>
        <dbReference type="Proteomes" id="UP001191082"/>
    </source>
</evidence>
<gene>
    <name evidence="1" type="ORF">FGK64_09640</name>
</gene>
<protein>
    <submittedName>
        <fullName evidence="1">Uncharacterized protein</fullName>
    </submittedName>
</protein>
<reference evidence="1 2" key="1">
    <citation type="submission" date="2019-05" db="EMBL/GenBank/DDBJ databases">
        <title>Marivita sp. nov. isolated from sea sediment.</title>
        <authorList>
            <person name="Kim W."/>
        </authorList>
    </citation>
    <scope>NUCLEOTIDE SEQUENCE [LARGE SCALE GENOMIC DNA]</scope>
    <source>
        <strain evidence="1 2">CAU 1492</strain>
    </source>
</reference>
<name>A0ABY2XAG6_9RHOB</name>
<keyword evidence="2" id="KW-1185">Reference proteome</keyword>
<dbReference type="Proteomes" id="UP001191082">
    <property type="component" value="Unassembled WGS sequence"/>
</dbReference>
<accession>A0ABY2XAG6</accession>
<evidence type="ECO:0000313" key="1">
    <source>
        <dbReference type="EMBL" id="TMV13043.1"/>
    </source>
</evidence>
<dbReference type="RefSeq" id="WP_138863599.1">
    <property type="nucleotide sequence ID" value="NZ_VCPC01000002.1"/>
</dbReference>